<dbReference type="PROSITE" id="PS50878">
    <property type="entry name" value="RT_POL"/>
    <property type="match status" value="1"/>
</dbReference>
<dbReference type="InterPro" id="IPR001878">
    <property type="entry name" value="Znf_CCHC"/>
</dbReference>
<evidence type="ECO:0000313" key="24">
    <source>
        <dbReference type="Proteomes" id="UP000269221"/>
    </source>
</evidence>
<gene>
    <name evidence="23" type="ORF">DUI87_00900</name>
</gene>
<evidence type="ECO:0000256" key="6">
    <source>
        <dbReference type="ARBA" id="ARBA00022758"/>
    </source>
</evidence>
<evidence type="ECO:0000313" key="23">
    <source>
        <dbReference type="EMBL" id="RMC20054.1"/>
    </source>
</evidence>
<dbReference type="SUPFAM" id="SSF57756">
    <property type="entry name" value="Retrovirus zinc finger-like domains"/>
    <property type="match status" value="1"/>
</dbReference>
<dbReference type="Pfam" id="PF17917">
    <property type="entry name" value="RT_RNaseH"/>
    <property type="match status" value="1"/>
</dbReference>
<keyword evidence="8" id="KW-0378">Hydrolase</keyword>
<dbReference type="Gene3D" id="3.30.420.10">
    <property type="entry name" value="Ribonuclease H-like superfamily/Ribonuclease H"/>
    <property type="match status" value="1"/>
</dbReference>
<dbReference type="Gene3D" id="3.30.70.270">
    <property type="match status" value="3"/>
</dbReference>
<keyword evidence="2" id="KW-0808">Transferase</keyword>
<feature type="DNA-binding region" description="Integrase-type" evidence="16">
    <location>
        <begin position="590"/>
        <end position="637"/>
    </location>
</feature>
<evidence type="ECO:0000256" key="3">
    <source>
        <dbReference type="ARBA" id="ARBA00022695"/>
    </source>
</evidence>
<keyword evidence="9" id="KW-0862">Zinc</keyword>
<evidence type="ECO:0000256" key="9">
    <source>
        <dbReference type="ARBA" id="ARBA00022833"/>
    </source>
</evidence>
<dbReference type="Gene3D" id="3.10.20.370">
    <property type="match status" value="1"/>
</dbReference>
<dbReference type="SUPFAM" id="SSF47943">
    <property type="entry name" value="Retrovirus capsid protein, N-terminal core domain"/>
    <property type="match status" value="1"/>
</dbReference>
<keyword evidence="18" id="KW-0472">Membrane</keyword>
<evidence type="ECO:0000259" key="21">
    <source>
        <dbReference type="PROSITE" id="PS50994"/>
    </source>
</evidence>
<evidence type="ECO:0000256" key="11">
    <source>
        <dbReference type="ARBA" id="ARBA00022908"/>
    </source>
</evidence>
<dbReference type="Pfam" id="PF00078">
    <property type="entry name" value="RVT_1"/>
    <property type="match status" value="2"/>
</dbReference>
<dbReference type="GO" id="GO:0003964">
    <property type="term" value="F:RNA-directed DNA polymerase activity"/>
    <property type="evidence" value="ECO:0007669"/>
    <property type="project" value="UniProtKB-KW"/>
</dbReference>
<dbReference type="SUPFAM" id="SSF56672">
    <property type="entry name" value="DNA/RNA polymerases"/>
    <property type="match status" value="2"/>
</dbReference>
<dbReference type="InterPro" id="IPR036862">
    <property type="entry name" value="Integrase_C_dom_sf_retrovir"/>
</dbReference>
<evidence type="ECO:0000256" key="15">
    <source>
        <dbReference type="PROSITE-ProRule" id="PRU00450"/>
    </source>
</evidence>
<evidence type="ECO:0000256" key="2">
    <source>
        <dbReference type="ARBA" id="ARBA00022679"/>
    </source>
</evidence>
<keyword evidence="14" id="KW-0511">Multifunctional enzyme</keyword>
<dbReference type="InterPro" id="IPR036397">
    <property type="entry name" value="RNaseH_sf"/>
</dbReference>
<dbReference type="InterPro" id="IPR017856">
    <property type="entry name" value="Integrase-like_N"/>
</dbReference>
<dbReference type="InterPro" id="IPR012337">
    <property type="entry name" value="RNaseH-like_sf"/>
</dbReference>
<proteinExistence type="inferred from homology"/>
<keyword evidence="15" id="KW-0863">Zinc-finger</keyword>
<feature type="domain" description="Integrase catalytic" evidence="21">
    <location>
        <begin position="418"/>
        <end position="599"/>
    </location>
</feature>
<keyword evidence="10" id="KW-0460">Magnesium</keyword>
<accession>A0A3M0L7T1</accession>
<dbReference type="InterPro" id="IPR041373">
    <property type="entry name" value="RT_RNaseH"/>
</dbReference>
<dbReference type="GO" id="GO:0075523">
    <property type="term" value="P:viral translational frameshifting"/>
    <property type="evidence" value="ECO:0007669"/>
    <property type="project" value="UniProtKB-KW"/>
</dbReference>
<dbReference type="Pfam" id="PF00552">
    <property type="entry name" value="IN_DBD_C"/>
    <property type="match status" value="1"/>
</dbReference>
<dbReference type="Pfam" id="PF02093">
    <property type="entry name" value="Gag_p30"/>
    <property type="match status" value="1"/>
</dbReference>
<evidence type="ECO:0000256" key="13">
    <source>
        <dbReference type="ARBA" id="ARBA00023125"/>
    </source>
</evidence>
<dbReference type="InterPro" id="IPR010661">
    <property type="entry name" value="RVT_thumb"/>
</dbReference>
<dbReference type="EMBL" id="QRBI01000093">
    <property type="protein sequence ID" value="RMC20054.1"/>
    <property type="molecule type" value="Genomic_DNA"/>
</dbReference>
<dbReference type="PANTHER" id="PTHR41694:SF4">
    <property type="entry name" value="ENDOGENOUS RETROVIRUS GROUP K MEMBER 10 POL PROTEIN-RELATED"/>
    <property type="match status" value="1"/>
</dbReference>
<feature type="domain" description="Integrase-type" evidence="22">
    <location>
        <begin position="590"/>
        <end position="637"/>
    </location>
</feature>
<dbReference type="STRING" id="333673.A0A3M0L7T1"/>
<dbReference type="Pfam" id="PF00665">
    <property type="entry name" value="rve"/>
    <property type="match status" value="1"/>
</dbReference>
<name>A0A3M0L7T1_HIRRU</name>
<evidence type="ECO:0000256" key="16">
    <source>
        <dbReference type="PROSITE-ProRule" id="PRU00506"/>
    </source>
</evidence>
<keyword evidence="7" id="KW-0255">Endonuclease</keyword>
<dbReference type="InterPro" id="IPR036875">
    <property type="entry name" value="Znf_CCHC_sf"/>
</dbReference>
<evidence type="ECO:0000256" key="4">
    <source>
        <dbReference type="ARBA" id="ARBA00022722"/>
    </source>
</evidence>
<keyword evidence="4" id="KW-0540">Nuclease</keyword>
<dbReference type="GO" id="GO:0008270">
    <property type="term" value="F:zinc ion binding"/>
    <property type="evidence" value="ECO:0007669"/>
    <property type="project" value="UniProtKB-KW"/>
</dbReference>
<keyword evidence="12" id="KW-0695">RNA-directed DNA polymerase</keyword>
<dbReference type="PROSITE" id="PS50876">
    <property type="entry name" value="ZF_INTEGRASE"/>
    <property type="match status" value="1"/>
</dbReference>
<comment type="caution">
    <text evidence="23">The sequence shown here is derived from an EMBL/GenBank/DDBJ whole genome shotgun (WGS) entry which is preliminary data.</text>
</comment>
<keyword evidence="3" id="KW-0548">Nucleotidyltransferase</keyword>
<evidence type="ECO:0000256" key="5">
    <source>
        <dbReference type="ARBA" id="ARBA00022723"/>
    </source>
</evidence>
<comment type="similarity">
    <text evidence="1">Belongs to the beta type-B retroviral polymerase family. HERV class-II K(HML-2) pol subfamily.</text>
</comment>
<evidence type="ECO:0000259" key="22">
    <source>
        <dbReference type="PROSITE" id="PS51027"/>
    </source>
</evidence>
<dbReference type="Proteomes" id="UP000269221">
    <property type="component" value="Unassembled WGS sequence"/>
</dbReference>
<evidence type="ECO:0000256" key="1">
    <source>
        <dbReference type="ARBA" id="ARBA00010879"/>
    </source>
</evidence>
<evidence type="ECO:0000256" key="8">
    <source>
        <dbReference type="ARBA" id="ARBA00022801"/>
    </source>
</evidence>
<keyword evidence="5" id="KW-0479">Metal-binding</keyword>
<sequence length="1268" mass="143044">MKRYHWKVLPQGLKSSPFICQEYVASLLSPVRAKRKDAIILHYMDDLLVCAPNDSILQHTLDLVVKVLTSAGFQLQEDKVQRMPPWKYLSLQIAARTIVPQKLEIECNPKTLADLHSLCGSLNWVRPWLGLTNEDLDPLFNLLKGEKELVSPRELTPEAKTAIEKVQKALSERQAHRCEPNIPFQFIVLGKLPHLHGLIFQWNKGQRDSLLIIEWVFLSHQRSKTITEPQELIAQLIRKARVRWCELAGCDFTCIHLPVKLSKEGRNSPKRLTKEMFEHLLQSNASLQLSLDSYRGQISVHALSHKLLNEEFHLIPREKRSRRPLKALTVFTDASGASHKSMMTWRNPQTQRWEADVEFVEGSPQVAELAAVAKLSHQQYHQNVPGLIRQFQLTRSQARAIVATCPNCQVQAMPSMGMGVNPRGLGSCEVWQTDITHIPSFGCLKYVHVSIDTHSGAVYASAHAGEKTKHAKKHLVQAFSVLGIPKEIKTDNGPAYTSKEFLEFVQQWGVEHKTGIPHSPTGQAVVERARQTLKQVLARQSSTTVWMSPHEKLCKAMFTINFLNCSFENMSPPVVRHFNSGNQFKLSQRPPVMIRDPETWETKGPYELVTWGNGYACMATPSGPQWIPQKWVKPFVPKNPAPAEGWVSMLDQYPYFFNKSFWRASQETALSGHGASGVQDPSGRPPGIFWEEGSCGPADHPGKDQNLLELRTKEIWERIAKGYQSDPIGVSKKMKFMIKQHSPDWADLQLLLDALTETEKQLVLKVAGDLAEDDCRTTQEDVKDVFPLQDPGWGPNYDEGLGRLKRYQELIVKGLERAIPKTINWSALYAIKQGPSQTPSEFLDHLRDAMCRHTTLDPGSDEGTQQLINLFLGQSTGDIRRKLQKIRGPNSRNLETLLDEAWRVFSNWEEEYKQGMKLAAAVKEGEKGKHGQGPPKQGPPRLGKDQCAFCKKFGHWKNQCPELRKGDEHRKDLKDAFFCLPLHEASQKIFAFEWESPKTGRKTQLTWCVLPQGYKNSPTIFGEQLAKDLESWEPPPGEGQLLQYVDDLLIATRTQETCVDWTQGIALGILAQNLGPYRRAVAYLSKQLDTAAKGWPGCLRAVAAVAINIQEARKFILGQKMTVLVSHTMSAVLEAKGGHWLSPQRFLKYQTILVEQDDVEIVVTNIVNPASFLSGSMGKPVIHDCLETIKATYSSRLDLKDTLLEDAETWFTDGSSYVVLVLKDSLIYLFVVLVLLISPTLGDMGIYMVDFDSNVQGQLNSFEFSKLA</sequence>
<dbReference type="InterPro" id="IPR001037">
    <property type="entry name" value="Integrase_C_retrovir"/>
</dbReference>
<feature type="domain" description="Reverse transcriptase" evidence="20">
    <location>
        <begin position="1"/>
        <end position="93"/>
    </location>
</feature>
<dbReference type="InterPro" id="IPR001584">
    <property type="entry name" value="Integrase_cat-core"/>
</dbReference>
<feature type="region of interest" description="Disordered" evidence="17">
    <location>
        <begin position="923"/>
        <end position="942"/>
    </location>
</feature>
<protein>
    <submittedName>
        <fullName evidence="23">Uncharacterized protein</fullName>
    </submittedName>
</protein>
<dbReference type="PROSITE" id="PS51027">
    <property type="entry name" value="INTEGRASE_DBD"/>
    <property type="match status" value="1"/>
</dbReference>
<keyword evidence="18" id="KW-1133">Transmembrane helix</keyword>
<evidence type="ECO:0000259" key="19">
    <source>
        <dbReference type="PROSITE" id="PS50876"/>
    </source>
</evidence>
<feature type="domain" description="Integrase-type" evidence="19">
    <location>
        <begin position="368"/>
        <end position="409"/>
    </location>
</feature>
<dbReference type="GO" id="GO:0015074">
    <property type="term" value="P:DNA integration"/>
    <property type="evidence" value="ECO:0007669"/>
    <property type="project" value="UniProtKB-KW"/>
</dbReference>
<dbReference type="InterPro" id="IPR000477">
    <property type="entry name" value="RT_dom"/>
</dbReference>
<dbReference type="InterPro" id="IPR003036">
    <property type="entry name" value="Gag_P30"/>
</dbReference>
<feature type="transmembrane region" description="Helical" evidence="18">
    <location>
        <begin position="1226"/>
        <end position="1249"/>
    </location>
</feature>
<dbReference type="PANTHER" id="PTHR41694">
    <property type="entry name" value="ENDOGENOUS RETROVIRUS GROUP K MEMBER POL PROTEIN"/>
    <property type="match status" value="1"/>
</dbReference>
<dbReference type="GO" id="GO:0003677">
    <property type="term" value="F:DNA binding"/>
    <property type="evidence" value="ECO:0007669"/>
    <property type="project" value="UniProtKB-KW"/>
</dbReference>
<dbReference type="Gene3D" id="2.30.30.10">
    <property type="entry name" value="Integrase, C-terminal domain superfamily, retroviral"/>
    <property type="match status" value="1"/>
</dbReference>
<dbReference type="Pfam" id="PF02022">
    <property type="entry name" value="Integrase_Zn"/>
    <property type="match status" value="1"/>
</dbReference>
<evidence type="ECO:0000259" key="20">
    <source>
        <dbReference type="PROSITE" id="PS50878"/>
    </source>
</evidence>
<dbReference type="GO" id="GO:0016787">
    <property type="term" value="F:hydrolase activity"/>
    <property type="evidence" value="ECO:0007669"/>
    <property type="project" value="UniProtKB-KW"/>
</dbReference>
<dbReference type="OrthoDB" id="9386368at2759"/>
<dbReference type="Gene3D" id="1.10.10.200">
    <property type="match status" value="1"/>
</dbReference>
<dbReference type="InterPro" id="IPR043502">
    <property type="entry name" value="DNA/RNA_pol_sf"/>
</dbReference>
<evidence type="ECO:0000256" key="17">
    <source>
        <dbReference type="SAM" id="MobiDB-lite"/>
    </source>
</evidence>
<dbReference type="PROSITE" id="PS50994">
    <property type="entry name" value="INTEGRASE"/>
    <property type="match status" value="1"/>
</dbReference>
<evidence type="ECO:0000256" key="12">
    <source>
        <dbReference type="ARBA" id="ARBA00022918"/>
    </source>
</evidence>
<keyword evidence="13" id="KW-0238">DNA-binding</keyword>
<evidence type="ECO:0000256" key="10">
    <source>
        <dbReference type="ARBA" id="ARBA00022842"/>
    </source>
</evidence>
<keyword evidence="11" id="KW-0229">DNA integration</keyword>
<organism evidence="23 24">
    <name type="scientific">Hirundo rustica rustica</name>
    <dbReference type="NCBI Taxonomy" id="333673"/>
    <lineage>
        <taxon>Eukaryota</taxon>
        <taxon>Metazoa</taxon>
        <taxon>Chordata</taxon>
        <taxon>Craniata</taxon>
        <taxon>Vertebrata</taxon>
        <taxon>Euteleostomi</taxon>
        <taxon>Archelosauria</taxon>
        <taxon>Archosauria</taxon>
        <taxon>Dinosauria</taxon>
        <taxon>Saurischia</taxon>
        <taxon>Theropoda</taxon>
        <taxon>Coelurosauria</taxon>
        <taxon>Aves</taxon>
        <taxon>Neognathae</taxon>
        <taxon>Neoaves</taxon>
        <taxon>Telluraves</taxon>
        <taxon>Australaves</taxon>
        <taxon>Passeriformes</taxon>
        <taxon>Sylvioidea</taxon>
        <taxon>Hirundinidae</taxon>
        <taxon>Hirundo</taxon>
    </lineage>
</organism>
<dbReference type="GO" id="GO:0019068">
    <property type="term" value="P:virion assembly"/>
    <property type="evidence" value="ECO:0007669"/>
    <property type="project" value="InterPro"/>
</dbReference>
<dbReference type="Gene3D" id="1.10.375.10">
    <property type="entry name" value="Human Immunodeficiency Virus Type 1 Capsid Protein"/>
    <property type="match status" value="1"/>
</dbReference>
<dbReference type="InterPro" id="IPR043128">
    <property type="entry name" value="Rev_trsase/Diguanyl_cyclase"/>
</dbReference>
<dbReference type="AlphaFoldDB" id="A0A3M0L7T1"/>
<dbReference type="GO" id="GO:0004519">
    <property type="term" value="F:endonuclease activity"/>
    <property type="evidence" value="ECO:0007669"/>
    <property type="project" value="UniProtKB-KW"/>
</dbReference>
<keyword evidence="6" id="KW-0688">Ribosomal frameshifting</keyword>
<evidence type="ECO:0000256" key="18">
    <source>
        <dbReference type="SAM" id="Phobius"/>
    </source>
</evidence>
<keyword evidence="18" id="KW-0812">Transmembrane</keyword>
<dbReference type="SUPFAM" id="SSF53098">
    <property type="entry name" value="Ribonuclease H-like"/>
    <property type="match status" value="1"/>
</dbReference>
<evidence type="ECO:0000256" key="14">
    <source>
        <dbReference type="ARBA" id="ARBA00023268"/>
    </source>
</evidence>
<dbReference type="Pfam" id="PF06817">
    <property type="entry name" value="RVT_thumb"/>
    <property type="match status" value="1"/>
</dbReference>
<dbReference type="InterPro" id="IPR003308">
    <property type="entry name" value="Integrase_Zn-bd_dom_N"/>
</dbReference>
<dbReference type="SUPFAM" id="SSF46919">
    <property type="entry name" value="N-terminal Zn binding domain of HIV integrase"/>
    <property type="match status" value="1"/>
</dbReference>
<reference evidence="23 24" key="1">
    <citation type="submission" date="2018-07" db="EMBL/GenBank/DDBJ databases">
        <title>A high quality draft genome assembly of the barn swallow (H. rustica rustica).</title>
        <authorList>
            <person name="Formenti G."/>
            <person name="Chiara M."/>
            <person name="Poveda L."/>
            <person name="Francoijs K.-J."/>
            <person name="Bonisoli-Alquati A."/>
            <person name="Canova L."/>
            <person name="Gianfranceschi L."/>
            <person name="Horner D.S."/>
            <person name="Saino N."/>
        </authorList>
    </citation>
    <scope>NUCLEOTIDE SEQUENCE [LARGE SCALE GENOMIC DNA]</scope>
    <source>
        <strain evidence="23">Chelidonia</strain>
        <tissue evidence="23">Blood</tissue>
    </source>
</reference>
<dbReference type="SUPFAM" id="SSF50122">
    <property type="entry name" value="DNA-binding domain of retroviral integrase"/>
    <property type="match status" value="1"/>
</dbReference>
<dbReference type="SMART" id="SM00343">
    <property type="entry name" value="ZnF_C2HC"/>
    <property type="match status" value="1"/>
</dbReference>
<dbReference type="Gene3D" id="4.10.60.10">
    <property type="entry name" value="Zinc finger, CCHC-type"/>
    <property type="match status" value="1"/>
</dbReference>
<dbReference type="InterPro" id="IPR008919">
    <property type="entry name" value="Retrov_capsid_N"/>
</dbReference>
<keyword evidence="24" id="KW-1185">Reference proteome</keyword>
<evidence type="ECO:0000256" key="7">
    <source>
        <dbReference type="ARBA" id="ARBA00022759"/>
    </source>
</evidence>